<evidence type="ECO:0000256" key="4">
    <source>
        <dbReference type="ARBA" id="ARBA00022989"/>
    </source>
</evidence>
<dbReference type="Gene3D" id="2.30.30.40">
    <property type="entry name" value="SH3 Domains"/>
    <property type="match status" value="1"/>
</dbReference>
<feature type="domain" description="SH3b" evidence="8">
    <location>
        <begin position="39"/>
        <end position="105"/>
    </location>
</feature>
<dbReference type="Gene3D" id="1.10.287.1490">
    <property type="match status" value="1"/>
</dbReference>
<proteinExistence type="predicted"/>
<keyword evidence="4 7" id="KW-1133">Transmembrane helix</keyword>
<keyword evidence="6" id="KW-0175">Coiled coil</keyword>
<dbReference type="InterPro" id="IPR016476">
    <property type="entry name" value="SH3_dom_pro"/>
</dbReference>
<name>A0ABZ0S468_9GAMM</name>
<evidence type="ECO:0000256" key="1">
    <source>
        <dbReference type="ARBA" id="ARBA00004167"/>
    </source>
</evidence>
<dbReference type="Proteomes" id="UP001432180">
    <property type="component" value="Chromosome"/>
</dbReference>
<feature type="coiled-coil region" evidence="6">
    <location>
        <begin position="104"/>
        <end position="197"/>
    </location>
</feature>
<evidence type="ECO:0000259" key="8">
    <source>
        <dbReference type="PROSITE" id="PS51781"/>
    </source>
</evidence>
<evidence type="ECO:0000313" key="10">
    <source>
        <dbReference type="Proteomes" id="UP001432180"/>
    </source>
</evidence>
<dbReference type="EMBL" id="CP121472">
    <property type="protein sequence ID" value="WPL15875.1"/>
    <property type="molecule type" value="Genomic_DNA"/>
</dbReference>
<evidence type="ECO:0000256" key="5">
    <source>
        <dbReference type="ARBA" id="ARBA00023136"/>
    </source>
</evidence>
<evidence type="ECO:0000256" key="2">
    <source>
        <dbReference type="ARBA" id="ARBA00022692"/>
    </source>
</evidence>
<reference evidence="9 10" key="1">
    <citation type="journal article" date="2023" name="Microorganisms">
        <title>Thiorhodovibrio frisius and Trv. litoralis spp. nov., Two Novel Members from a Clade of Fastidious Purple Sulfur Bacteria That Exhibit Unique Red-Shifted Light-Harvesting Capabilities.</title>
        <authorList>
            <person name="Methner A."/>
            <person name="Kuzyk S.B."/>
            <person name="Petersen J."/>
            <person name="Bauer S."/>
            <person name="Brinkmann H."/>
            <person name="Sichau K."/>
            <person name="Wanner G."/>
            <person name="Wolf J."/>
            <person name="Neumann-Schaal M."/>
            <person name="Henke P."/>
            <person name="Tank M."/>
            <person name="Sproer C."/>
            <person name="Bunk B."/>
            <person name="Overmann J."/>
        </authorList>
    </citation>
    <scope>NUCLEOTIDE SEQUENCE [LARGE SCALE GENOMIC DNA]</scope>
    <source>
        <strain evidence="9 10">DSM 6702</strain>
    </source>
</reference>
<accession>A0ABZ0S468</accession>
<evidence type="ECO:0000256" key="3">
    <source>
        <dbReference type="ARBA" id="ARBA00022729"/>
    </source>
</evidence>
<protein>
    <submittedName>
        <fullName evidence="9">SH3 domain-containing protein</fullName>
    </submittedName>
</protein>
<keyword evidence="3" id="KW-0732">Signal</keyword>
<keyword evidence="10" id="KW-1185">Reference proteome</keyword>
<dbReference type="Pfam" id="PF08239">
    <property type="entry name" value="SH3_3"/>
    <property type="match status" value="1"/>
</dbReference>
<dbReference type="RefSeq" id="WP_328986423.1">
    <property type="nucleotide sequence ID" value="NZ_CP121472.1"/>
</dbReference>
<dbReference type="SMART" id="SM00287">
    <property type="entry name" value="SH3b"/>
    <property type="match status" value="1"/>
</dbReference>
<sequence length="242" mass="27183">MLTRVQIINHESRRPRRTLRPYQALLAAVLLAATLIAAAETAYITDEGEFNLRAGESTGHKIVRILPSGTQVDVLNRDQKTGYSRVRTQDGTMGFVLTRYLQDNPAARSELAEMRETLEQLQQEPNQLAAQLSQTKEAHESLKQEHEVISQRNFELEERLAELEHTSANIVRINEERNQLQEDVAKLTRTVGELEQENLNLRSGDDRRWFLTGAGVAGGGLLLGLLLAGVGFGRRRGSRDLF</sequence>
<feature type="transmembrane region" description="Helical" evidence="7">
    <location>
        <begin position="209"/>
        <end position="232"/>
    </location>
</feature>
<dbReference type="NCBIfam" id="TIGR04211">
    <property type="entry name" value="SH3_and_anchor"/>
    <property type="match status" value="1"/>
</dbReference>
<dbReference type="PROSITE" id="PS51781">
    <property type="entry name" value="SH3B"/>
    <property type="match status" value="1"/>
</dbReference>
<evidence type="ECO:0000313" key="9">
    <source>
        <dbReference type="EMBL" id="WPL15875.1"/>
    </source>
</evidence>
<organism evidence="9 10">
    <name type="scientific">Thiorhodovibrio winogradskyi</name>
    <dbReference type="NCBI Taxonomy" id="77007"/>
    <lineage>
        <taxon>Bacteria</taxon>
        <taxon>Pseudomonadati</taxon>
        <taxon>Pseudomonadota</taxon>
        <taxon>Gammaproteobacteria</taxon>
        <taxon>Chromatiales</taxon>
        <taxon>Chromatiaceae</taxon>
        <taxon>Thiorhodovibrio</taxon>
    </lineage>
</organism>
<gene>
    <name evidence="9" type="ORF">Thiowin_00804</name>
</gene>
<evidence type="ECO:0000256" key="6">
    <source>
        <dbReference type="SAM" id="Coils"/>
    </source>
</evidence>
<comment type="subcellular location">
    <subcellularLocation>
        <location evidence="1">Membrane</location>
        <topology evidence="1">Single-pass membrane protein</topology>
    </subcellularLocation>
</comment>
<keyword evidence="2 7" id="KW-0812">Transmembrane</keyword>
<dbReference type="InterPro" id="IPR003646">
    <property type="entry name" value="SH3-like_bac-type"/>
</dbReference>
<keyword evidence="5 7" id="KW-0472">Membrane</keyword>
<evidence type="ECO:0000256" key="7">
    <source>
        <dbReference type="SAM" id="Phobius"/>
    </source>
</evidence>